<dbReference type="AlphaFoldDB" id="A0AAW0F439"/>
<dbReference type="Proteomes" id="UP001430356">
    <property type="component" value="Unassembled WGS sequence"/>
</dbReference>
<accession>A0AAW0F439</accession>
<reference evidence="1 2" key="1">
    <citation type="journal article" date="2021" name="MBio">
        <title>A New Model Trypanosomatid, Novymonas esmeraldas: Genomic Perception of Its 'Candidatus Pandoraea novymonadis' Endosymbiont.</title>
        <authorList>
            <person name="Zakharova A."/>
            <person name="Saura A."/>
            <person name="Butenko A."/>
            <person name="Podesvova L."/>
            <person name="Warmusova S."/>
            <person name="Kostygov A.Y."/>
            <person name="Nenarokova A."/>
            <person name="Lukes J."/>
            <person name="Opperdoes F.R."/>
            <person name="Yurchenko V."/>
        </authorList>
    </citation>
    <scope>NUCLEOTIDE SEQUENCE [LARGE SCALE GENOMIC DNA]</scope>
    <source>
        <strain evidence="1 2">E262AT.01</strain>
    </source>
</reference>
<comment type="caution">
    <text evidence="1">The sequence shown here is derived from an EMBL/GenBank/DDBJ whole genome shotgun (WGS) entry which is preliminary data.</text>
</comment>
<protein>
    <submittedName>
        <fullName evidence="1">Uncharacterized protein</fullName>
    </submittedName>
</protein>
<gene>
    <name evidence="1" type="ORF">NESM_000037200</name>
</gene>
<evidence type="ECO:0000313" key="1">
    <source>
        <dbReference type="EMBL" id="KAK7199893.1"/>
    </source>
</evidence>
<organism evidence="1 2">
    <name type="scientific">Novymonas esmeraldas</name>
    <dbReference type="NCBI Taxonomy" id="1808958"/>
    <lineage>
        <taxon>Eukaryota</taxon>
        <taxon>Discoba</taxon>
        <taxon>Euglenozoa</taxon>
        <taxon>Kinetoplastea</taxon>
        <taxon>Metakinetoplastina</taxon>
        <taxon>Trypanosomatida</taxon>
        <taxon>Trypanosomatidae</taxon>
        <taxon>Novymonas</taxon>
    </lineage>
</organism>
<sequence>MTSTLFHLDGSALSASDVSPHRAPAAASVRVHADAHLPSRAAESDDAPALLADTVTPPLRSFFLADAARAVDAAVAEVPDGAASQQHQQWHADMREVEAYLNALDSARADCASAGLFLRAESCMRRMEKAVRLLARRITGEANAVAERARVGLADQQRLQQLNLRKHWRSTVAAYEQNAAVVLAAAQQHHFAELEREDARARVALRDAETRPSPSQPWSSEVEHVQGVLQQHLRQRRYREAQKVHAQLSRLERQELKAQHRDATQHHVQMLSTIRARHEEELARMRAVHQQEKQEMWRAGRAELESMAHRHDVALQAVEERRLLLHERVQALLKAYTNADVLDPRATGLQLIRLSQTLWSPGEAPRSSTRTRQR</sequence>
<name>A0AAW0F439_9TRYP</name>
<proteinExistence type="predicted"/>
<keyword evidence="2" id="KW-1185">Reference proteome</keyword>
<evidence type="ECO:0000313" key="2">
    <source>
        <dbReference type="Proteomes" id="UP001430356"/>
    </source>
</evidence>
<dbReference type="EMBL" id="JAECZO010000002">
    <property type="protein sequence ID" value="KAK7199893.1"/>
    <property type="molecule type" value="Genomic_DNA"/>
</dbReference>